<feature type="compositionally biased region" description="Low complexity" evidence="1">
    <location>
        <begin position="468"/>
        <end position="487"/>
    </location>
</feature>
<feature type="compositionally biased region" description="Low complexity" evidence="1">
    <location>
        <begin position="237"/>
        <end position="252"/>
    </location>
</feature>
<reference evidence="2 3" key="1">
    <citation type="submission" date="2020-08" db="EMBL/GenBank/DDBJ databases">
        <title>Aphidius gifuensis genome sequencing and assembly.</title>
        <authorList>
            <person name="Du Z."/>
        </authorList>
    </citation>
    <scope>NUCLEOTIDE SEQUENCE [LARGE SCALE GENOMIC DNA]</scope>
    <source>
        <strain evidence="2">YNYX2018</strain>
        <tissue evidence="2">Adults</tissue>
    </source>
</reference>
<comment type="caution">
    <text evidence="2">The sequence shown here is derived from an EMBL/GenBank/DDBJ whole genome shotgun (WGS) entry which is preliminary data.</text>
</comment>
<proteinExistence type="predicted"/>
<feature type="compositionally biased region" description="Polar residues" evidence="1">
    <location>
        <begin position="66"/>
        <end position="82"/>
    </location>
</feature>
<name>A0A835CNH2_APHGI</name>
<feature type="region of interest" description="Disordered" evidence="1">
    <location>
        <begin position="412"/>
        <end position="551"/>
    </location>
</feature>
<feature type="region of interest" description="Disordered" evidence="1">
    <location>
        <begin position="1"/>
        <end position="97"/>
    </location>
</feature>
<evidence type="ECO:0000313" key="3">
    <source>
        <dbReference type="Proteomes" id="UP000639338"/>
    </source>
</evidence>
<feature type="compositionally biased region" description="Low complexity" evidence="1">
    <location>
        <begin position="332"/>
        <end position="357"/>
    </location>
</feature>
<dbReference type="OrthoDB" id="2017408at2759"/>
<protein>
    <submittedName>
        <fullName evidence="2">Uncharacterized protein</fullName>
    </submittedName>
</protein>
<feature type="compositionally biased region" description="Polar residues" evidence="1">
    <location>
        <begin position="539"/>
        <end position="549"/>
    </location>
</feature>
<feature type="compositionally biased region" description="Basic and acidic residues" evidence="1">
    <location>
        <begin position="525"/>
        <end position="538"/>
    </location>
</feature>
<feature type="compositionally biased region" description="Basic and acidic residues" evidence="1">
    <location>
        <begin position="171"/>
        <end position="192"/>
    </location>
</feature>
<accession>A0A835CNH2</accession>
<feature type="compositionally biased region" description="Basic and acidic residues" evidence="1">
    <location>
        <begin position="1"/>
        <end position="14"/>
    </location>
</feature>
<dbReference type="EMBL" id="JACMRX010000004">
    <property type="protein sequence ID" value="KAF7990824.1"/>
    <property type="molecule type" value="Genomic_DNA"/>
</dbReference>
<organism evidence="2 3">
    <name type="scientific">Aphidius gifuensis</name>
    <name type="common">Parasitoid wasp</name>
    <dbReference type="NCBI Taxonomy" id="684658"/>
    <lineage>
        <taxon>Eukaryota</taxon>
        <taxon>Metazoa</taxon>
        <taxon>Ecdysozoa</taxon>
        <taxon>Arthropoda</taxon>
        <taxon>Hexapoda</taxon>
        <taxon>Insecta</taxon>
        <taxon>Pterygota</taxon>
        <taxon>Neoptera</taxon>
        <taxon>Endopterygota</taxon>
        <taxon>Hymenoptera</taxon>
        <taxon>Apocrita</taxon>
        <taxon>Ichneumonoidea</taxon>
        <taxon>Braconidae</taxon>
        <taxon>Aphidiinae</taxon>
        <taxon>Aphidius</taxon>
    </lineage>
</organism>
<feature type="compositionally biased region" description="Polar residues" evidence="1">
    <location>
        <begin position="126"/>
        <end position="142"/>
    </location>
</feature>
<dbReference type="AlphaFoldDB" id="A0A835CNH2"/>
<feature type="compositionally biased region" description="Acidic residues" evidence="1">
    <location>
        <begin position="15"/>
        <end position="27"/>
    </location>
</feature>
<feature type="region of interest" description="Disordered" evidence="1">
    <location>
        <begin position="324"/>
        <end position="357"/>
    </location>
</feature>
<evidence type="ECO:0000313" key="2">
    <source>
        <dbReference type="EMBL" id="KAF7990824.1"/>
    </source>
</evidence>
<feature type="region of interest" description="Disordered" evidence="1">
    <location>
        <begin position="171"/>
        <end position="193"/>
    </location>
</feature>
<feature type="region of interest" description="Disordered" evidence="1">
    <location>
        <begin position="235"/>
        <end position="255"/>
    </location>
</feature>
<feature type="compositionally biased region" description="Polar residues" evidence="1">
    <location>
        <begin position="412"/>
        <end position="442"/>
    </location>
</feature>
<dbReference type="Proteomes" id="UP000639338">
    <property type="component" value="Unassembled WGS sequence"/>
</dbReference>
<gene>
    <name evidence="2" type="ORF">HCN44_000629</name>
</gene>
<feature type="region of interest" description="Disordered" evidence="1">
    <location>
        <begin position="126"/>
        <end position="148"/>
    </location>
</feature>
<sequence length="576" mass="63907">MLNKGKLRDNSEKSNDDEDNDDVVPVDDDNKIEEASNDSPKYRNSPPRLTQSNDVAWDWHSPGIDRTNTSKQGQTFGTPKSTKLSRNKRNSNSPLLYKPIKRVLIKKDPSNGVKLFKAELQALSNQLDSHNSGQSKSESTENVDPAKDEIIDNIDISEFNNEIDLHENKTNENIGVDDKNKLNNNKKDDENKSCLNKSFDQLLNDSIDDEFMVQCSQEVENKLKFEEKTSNKHDVFTNSSSTNKNTASTFTSDSKKNEKIKDANVVPLLSSNSQNRKNHVTQSSVVSTVLKPTTNINLVTKEKSFPVQKTYGTTKTTVVIPAKSSSNYPQIPKSKPSSSTYPKPTNIKSSNNFSSSTNNTIPKVSSINLPKPSTALPVVETFEILDDDDDLFNDVELSSDVLDTQLNYNSKNNQSTLNKLPSNQAQKASVSTWEPNKKPTTSGGHGSFQPKFFRSKSTSDSNVDKNNSKVTPVSSSSTIKTSNNTKNLGESSKTSKLRSVSNDNLAISNTGSNSLNRGFNNGKTCDSDRLKVKKDGDNKSSSGMQCTTEQIEKKRLEAQMRRAAKMKNNNNNNYKK</sequence>
<keyword evidence="3" id="KW-1185">Reference proteome</keyword>
<feature type="compositionally biased region" description="Polar residues" evidence="1">
    <location>
        <begin position="488"/>
        <end position="524"/>
    </location>
</feature>
<evidence type="ECO:0000256" key="1">
    <source>
        <dbReference type="SAM" id="MobiDB-lite"/>
    </source>
</evidence>